<dbReference type="GO" id="GO:0016887">
    <property type="term" value="F:ATP hydrolysis activity"/>
    <property type="evidence" value="ECO:0007669"/>
    <property type="project" value="InterPro"/>
</dbReference>
<gene>
    <name evidence="7" type="ORF">VN24_13610</name>
</gene>
<evidence type="ECO:0000313" key="7">
    <source>
        <dbReference type="EMBL" id="AJY75418.1"/>
    </source>
</evidence>
<dbReference type="PROSITE" id="PS00211">
    <property type="entry name" value="ABC_TRANSPORTER_1"/>
    <property type="match status" value="1"/>
</dbReference>
<dbReference type="Proteomes" id="UP000032633">
    <property type="component" value="Chromosome"/>
</dbReference>
<sequence>MLNIQGLISGYGDINVLKGVDLTVNEGEIVGLLGANGVGKTTLLKTVSGLVKARGGSVDYLGTDLLRTPPVKLLGMGIAHVPQGRHIFSKMTVLENLQVAIDSVRKRVHAKEKLQYVFSLFPRLEERLNQLGGTLSGGEQQMLAVARALVTSPKLLILDEPSMGLAPIIVQNMFDAIRKIADDGMTILLVEQNAVAALDIVNRLYVMDMGSIVYRSSQITDQEMEKIKEVYLGFGH</sequence>
<dbReference type="PANTHER" id="PTHR43820:SF4">
    <property type="entry name" value="HIGH-AFFINITY BRANCHED-CHAIN AMINO ACID TRANSPORT ATP-BINDING PROTEIN LIVF"/>
    <property type="match status" value="1"/>
</dbReference>
<dbReference type="SMART" id="SM00382">
    <property type="entry name" value="AAA"/>
    <property type="match status" value="1"/>
</dbReference>
<dbReference type="Gene3D" id="3.40.50.300">
    <property type="entry name" value="P-loop containing nucleotide triphosphate hydrolases"/>
    <property type="match status" value="1"/>
</dbReference>
<keyword evidence="2" id="KW-0813">Transport</keyword>
<dbReference type="PANTHER" id="PTHR43820">
    <property type="entry name" value="HIGH-AFFINITY BRANCHED-CHAIN AMINO ACID TRANSPORT ATP-BINDING PROTEIN LIVF"/>
    <property type="match status" value="1"/>
</dbReference>
<evidence type="ECO:0000256" key="5">
    <source>
        <dbReference type="ARBA" id="ARBA00022970"/>
    </source>
</evidence>
<dbReference type="GO" id="GO:0015658">
    <property type="term" value="F:branched-chain amino acid transmembrane transporter activity"/>
    <property type="evidence" value="ECO:0007669"/>
    <property type="project" value="TreeGrafter"/>
</dbReference>
<dbReference type="PROSITE" id="PS50893">
    <property type="entry name" value="ABC_TRANSPORTER_2"/>
    <property type="match status" value="1"/>
</dbReference>
<evidence type="ECO:0000256" key="1">
    <source>
        <dbReference type="ARBA" id="ARBA00005417"/>
    </source>
</evidence>
<dbReference type="PATRIC" id="fig|1126833.4.peg.2966"/>
<accession>A0A0D5NKF8</accession>
<dbReference type="AlphaFoldDB" id="A0A0D5NKF8"/>
<dbReference type="InterPro" id="IPR027417">
    <property type="entry name" value="P-loop_NTPase"/>
</dbReference>
<proteinExistence type="inferred from homology"/>
<dbReference type="STRING" id="1126833.VN24_13610"/>
<evidence type="ECO:0000256" key="3">
    <source>
        <dbReference type="ARBA" id="ARBA00022741"/>
    </source>
</evidence>
<comment type="similarity">
    <text evidence="1">Belongs to the ABC transporter superfamily.</text>
</comment>
<dbReference type="InterPro" id="IPR017871">
    <property type="entry name" value="ABC_transporter-like_CS"/>
</dbReference>
<evidence type="ECO:0000259" key="6">
    <source>
        <dbReference type="PROSITE" id="PS50893"/>
    </source>
</evidence>
<keyword evidence="4" id="KW-0067">ATP-binding</keyword>
<dbReference type="OrthoDB" id="9805514at2"/>
<dbReference type="HOGENOM" id="CLU_000604_1_2_9"/>
<dbReference type="Pfam" id="PF00005">
    <property type="entry name" value="ABC_tran"/>
    <property type="match status" value="1"/>
</dbReference>
<dbReference type="GO" id="GO:0015807">
    <property type="term" value="P:L-amino acid transport"/>
    <property type="evidence" value="ECO:0007669"/>
    <property type="project" value="TreeGrafter"/>
</dbReference>
<dbReference type="InterPro" id="IPR052156">
    <property type="entry name" value="BCAA_Transport_ATP-bd_LivF"/>
</dbReference>
<evidence type="ECO:0000313" key="8">
    <source>
        <dbReference type="Proteomes" id="UP000032633"/>
    </source>
</evidence>
<reference evidence="7 8" key="1">
    <citation type="journal article" date="2015" name="J. Biotechnol.">
        <title>Complete genome sequence of Paenibacillus beijingensis 7188(T) (=DSM 24997(T)), a novel rhizobacterium from jujube garden soil.</title>
        <authorList>
            <person name="Kwak Y."/>
            <person name="Shin J.H."/>
        </authorList>
    </citation>
    <scope>NUCLEOTIDE SEQUENCE [LARGE SCALE GENOMIC DNA]</scope>
    <source>
        <strain evidence="7 8">DSM 24997</strain>
    </source>
</reference>
<evidence type="ECO:0000256" key="4">
    <source>
        <dbReference type="ARBA" id="ARBA00022840"/>
    </source>
</evidence>
<protein>
    <submittedName>
        <fullName evidence="7">Amino acid ABC transporter ATPase</fullName>
    </submittedName>
</protein>
<organism evidence="7 8">
    <name type="scientific">Paenibacillus beijingensis</name>
    <dbReference type="NCBI Taxonomy" id="1126833"/>
    <lineage>
        <taxon>Bacteria</taxon>
        <taxon>Bacillati</taxon>
        <taxon>Bacillota</taxon>
        <taxon>Bacilli</taxon>
        <taxon>Bacillales</taxon>
        <taxon>Paenibacillaceae</taxon>
        <taxon>Paenibacillus</taxon>
    </lineage>
</organism>
<dbReference type="RefSeq" id="WP_045670847.1">
    <property type="nucleotide sequence ID" value="NZ_CP011058.1"/>
</dbReference>
<keyword evidence="5" id="KW-0029">Amino-acid transport</keyword>
<reference evidence="8" key="2">
    <citation type="submission" date="2015-03" db="EMBL/GenBank/DDBJ databases">
        <title>Genome sequence of Paenibacillus beijingensis strain DSM 24997T.</title>
        <authorList>
            <person name="Kwak Y."/>
            <person name="Shin J.-H."/>
        </authorList>
    </citation>
    <scope>NUCLEOTIDE SEQUENCE [LARGE SCALE GENOMIC DNA]</scope>
    <source>
        <strain evidence="8">DSM 24997</strain>
    </source>
</reference>
<dbReference type="SUPFAM" id="SSF52540">
    <property type="entry name" value="P-loop containing nucleoside triphosphate hydrolases"/>
    <property type="match status" value="1"/>
</dbReference>
<dbReference type="CDD" id="cd03224">
    <property type="entry name" value="ABC_TM1139_LivF_branched"/>
    <property type="match status" value="1"/>
</dbReference>
<dbReference type="KEGG" id="pbj:VN24_13610"/>
<dbReference type="GO" id="GO:0005524">
    <property type="term" value="F:ATP binding"/>
    <property type="evidence" value="ECO:0007669"/>
    <property type="project" value="UniProtKB-KW"/>
</dbReference>
<name>A0A0D5NKF8_9BACL</name>
<dbReference type="InterPro" id="IPR003439">
    <property type="entry name" value="ABC_transporter-like_ATP-bd"/>
</dbReference>
<dbReference type="InterPro" id="IPR003593">
    <property type="entry name" value="AAA+_ATPase"/>
</dbReference>
<evidence type="ECO:0000256" key="2">
    <source>
        <dbReference type="ARBA" id="ARBA00022448"/>
    </source>
</evidence>
<feature type="domain" description="ABC transporter" evidence="6">
    <location>
        <begin position="2"/>
        <end position="234"/>
    </location>
</feature>
<dbReference type="EMBL" id="CP011058">
    <property type="protein sequence ID" value="AJY75418.1"/>
    <property type="molecule type" value="Genomic_DNA"/>
</dbReference>
<keyword evidence="8" id="KW-1185">Reference proteome</keyword>
<keyword evidence="3" id="KW-0547">Nucleotide-binding</keyword>